<dbReference type="InterPro" id="IPR017900">
    <property type="entry name" value="4Fe4S_Fe_S_CS"/>
</dbReference>
<dbReference type="Proteomes" id="UP000318946">
    <property type="component" value="Chromosome"/>
</dbReference>
<dbReference type="RefSeq" id="WP_019129429.1">
    <property type="nucleotide sequence ID" value="NZ_AP019735.1"/>
</dbReference>
<reference evidence="2" key="1">
    <citation type="submission" date="2019-06" db="EMBL/GenBank/DDBJ databases">
        <title>Alistipes onderdonkii subsp. vulgaris subsp. nov., Alistipes dispar sp. nov. and Alistipes communis sp. nov., isolated from human faeces, and creation of Alistipes onderdonkii subsp. onderdonkii subsp. nov.</title>
        <authorList>
            <person name="Sakamoto M."/>
            <person name="Ikeyama N."/>
            <person name="Ogata Y."/>
            <person name="Suda W."/>
            <person name="Iino T."/>
            <person name="Hattori M."/>
            <person name="Ohkuma M."/>
        </authorList>
    </citation>
    <scope>NUCLEOTIDE SEQUENCE [LARGE SCALE GENOMIC DNA]</scope>
    <source>
        <strain evidence="2">5CBH24</strain>
    </source>
</reference>
<sequence>MAKIKGTIVVDKERCKGCGVCVASCPCDVLALSVEVNNKGYRMCMMAHPDACTGCASCAIICPDSCITVYRQKFE</sequence>
<name>A0A3D3YNJ6_9BACT</name>
<dbReference type="PROSITE" id="PS51379">
    <property type="entry name" value="4FE4S_FER_2"/>
    <property type="match status" value="2"/>
</dbReference>
<gene>
    <name evidence="1" type="ORF">A5CBH24_24450</name>
</gene>
<dbReference type="KEGG" id="acou:A5CBH24_24450"/>
<dbReference type="InterPro" id="IPR017896">
    <property type="entry name" value="4Fe4S_Fe-S-bd"/>
</dbReference>
<dbReference type="STRING" id="1118061.GCA_000311925_00205"/>
<keyword evidence="2" id="KW-1185">Reference proteome</keyword>
<dbReference type="SUPFAM" id="SSF54862">
    <property type="entry name" value="4Fe-4S ferredoxins"/>
    <property type="match status" value="1"/>
</dbReference>
<accession>A0A3D3YNJ6</accession>
<dbReference type="OrthoDB" id="9804603at2"/>
<proteinExistence type="predicted"/>
<dbReference type="PROSITE" id="PS00198">
    <property type="entry name" value="4FE4S_FER_1"/>
    <property type="match status" value="2"/>
</dbReference>
<accession>A0A4Y1XQD4</accession>
<dbReference type="Gene3D" id="3.30.70.20">
    <property type="match status" value="1"/>
</dbReference>
<accession>A0A4Y1WWD0</accession>
<dbReference type="Pfam" id="PF12838">
    <property type="entry name" value="Fer4_7"/>
    <property type="match status" value="1"/>
</dbReference>
<protein>
    <submittedName>
        <fullName evidence="1">Ferredoxin</fullName>
    </submittedName>
</protein>
<dbReference type="GeneID" id="78343161"/>
<evidence type="ECO:0000313" key="1">
    <source>
        <dbReference type="EMBL" id="BBL05132.1"/>
    </source>
</evidence>
<evidence type="ECO:0000313" key="2">
    <source>
        <dbReference type="Proteomes" id="UP000318946"/>
    </source>
</evidence>
<dbReference type="AlphaFoldDB" id="A0A3D3YNJ6"/>
<dbReference type="EMBL" id="AP019735">
    <property type="protein sequence ID" value="BBL05132.1"/>
    <property type="molecule type" value="Genomic_DNA"/>
</dbReference>
<organism evidence="1 2">
    <name type="scientific">Alistipes communis</name>
    <dbReference type="NCBI Taxonomy" id="2585118"/>
    <lineage>
        <taxon>Bacteria</taxon>
        <taxon>Pseudomonadati</taxon>
        <taxon>Bacteroidota</taxon>
        <taxon>Bacteroidia</taxon>
        <taxon>Bacteroidales</taxon>
        <taxon>Rikenellaceae</taxon>
        <taxon>Alistipes</taxon>
    </lineage>
</organism>